<dbReference type="EMBL" id="CP106982">
    <property type="protein sequence ID" value="UYF96610.1"/>
    <property type="molecule type" value="Genomic_DNA"/>
</dbReference>
<dbReference type="RefSeq" id="WP_263510320.1">
    <property type="nucleotide sequence ID" value="NZ_CP106982.1"/>
</dbReference>
<gene>
    <name evidence="1" type="ORF">OCS65_13050</name>
</gene>
<name>A0AA46PDD7_9NOCA</name>
<dbReference type="Proteomes" id="UP001163947">
    <property type="component" value="Chromosome"/>
</dbReference>
<accession>A0AA46PDD7</accession>
<dbReference type="AlphaFoldDB" id="A0AA46PDD7"/>
<evidence type="ECO:0000313" key="2">
    <source>
        <dbReference type="Proteomes" id="UP001163947"/>
    </source>
</evidence>
<evidence type="ECO:0000313" key="1">
    <source>
        <dbReference type="EMBL" id="UYF96610.1"/>
    </source>
</evidence>
<sequence>MMTLAAVGAALLASCGGGDSNGNELVFPSATHSPSPPVTATVEDQRVSGVLGPYDTGVGRNGAEVSILSVADEVTNYGPATVLTFQIFNAGDQIIDAWEWSAPTLVYGPAGLPAERIVSTADQIGFGTQGAIPPGSRQTVREGYKVNKAQLTETVVTEGSLIWSGDFSTFQR</sequence>
<proteinExistence type="predicted"/>
<organism evidence="1 2">
    <name type="scientific">Rhodococcus aetherivorans</name>
    <dbReference type="NCBI Taxonomy" id="191292"/>
    <lineage>
        <taxon>Bacteria</taxon>
        <taxon>Bacillati</taxon>
        <taxon>Actinomycetota</taxon>
        <taxon>Actinomycetes</taxon>
        <taxon>Mycobacteriales</taxon>
        <taxon>Nocardiaceae</taxon>
        <taxon>Rhodococcus</taxon>
    </lineage>
</organism>
<reference evidence="1" key="1">
    <citation type="submission" date="2022-09" db="EMBL/GenBank/DDBJ databases">
        <title>The genome sequence of Rhodococcus aetherivorans N1.</title>
        <authorList>
            <person name="Jiang W."/>
        </authorList>
    </citation>
    <scope>NUCLEOTIDE SEQUENCE</scope>
    <source>
        <strain evidence="1">N1</strain>
    </source>
</reference>
<protein>
    <submittedName>
        <fullName evidence="1">Uncharacterized protein</fullName>
    </submittedName>
</protein>
<dbReference type="GeneID" id="83621361"/>